<evidence type="ECO:0000313" key="2">
    <source>
        <dbReference type="EMBL" id="NPD91230.1"/>
    </source>
</evidence>
<comment type="caution">
    <text evidence="2">The sequence shown here is derived from an EMBL/GenBank/DDBJ whole genome shotgun (WGS) entry which is preliminary data.</text>
</comment>
<feature type="transmembrane region" description="Helical" evidence="1">
    <location>
        <begin position="44"/>
        <end position="65"/>
    </location>
</feature>
<sequence>MKGSWISPKVRERHTVCNILLVVFFSPLIILDFFGLIMCSIDCSLYSIIYGLSGILALIGVYGVLLRNKWNGLFLGVLAFFSMCAVIIAAVTYDDRSLHDYIDGISKEQAIGEGLIGSFVITFISTLPILLILLISKNGVSAIKLLEGGGIITKCGIEIIVSILMCCIVIGTLKGAL</sequence>
<gene>
    <name evidence="2" type="ORF">HPS56_02500</name>
</gene>
<keyword evidence="1" id="KW-0472">Membrane</keyword>
<keyword evidence="1" id="KW-1133">Transmembrane helix</keyword>
<feature type="transmembrane region" description="Helical" evidence="1">
    <location>
        <begin position="16"/>
        <end position="38"/>
    </location>
</feature>
<reference evidence="2 3" key="1">
    <citation type="submission" date="2020-05" db="EMBL/GenBank/DDBJ databases">
        <title>Distinct polysaccharide utilization as determinants for interspecies competition between intestinal Prevotella spp.</title>
        <authorList>
            <person name="Galvez E.J.C."/>
            <person name="Iljazovic A."/>
            <person name="Strowig T."/>
        </authorList>
    </citation>
    <scope>NUCLEOTIDE SEQUENCE [LARGE SCALE GENOMIC DNA]</scope>
    <source>
        <strain evidence="2 3">PMUR</strain>
    </source>
</reference>
<keyword evidence="1" id="KW-0812">Transmembrane</keyword>
<organism evidence="2 3">
    <name type="scientific">Xylanibacter muris</name>
    <dbReference type="NCBI Taxonomy" id="2736290"/>
    <lineage>
        <taxon>Bacteria</taxon>
        <taxon>Pseudomonadati</taxon>
        <taxon>Bacteroidota</taxon>
        <taxon>Bacteroidia</taxon>
        <taxon>Bacteroidales</taxon>
        <taxon>Prevotellaceae</taxon>
        <taxon>Xylanibacter</taxon>
    </lineage>
</organism>
<dbReference type="RefSeq" id="WP_172273373.1">
    <property type="nucleotide sequence ID" value="NZ_CASGMU010000002.1"/>
</dbReference>
<feature type="transmembrane region" description="Helical" evidence="1">
    <location>
        <begin position="155"/>
        <end position="173"/>
    </location>
</feature>
<keyword evidence="3" id="KW-1185">Reference proteome</keyword>
<protein>
    <submittedName>
        <fullName evidence="2">Uncharacterized protein</fullName>
    </submittedName>
</protein>
<evidence type="ECO:0000256" key="1">
    <source>
        <dbReference type="SAM" id="Phobius"/>
    </source>
</evidence>
<feature type="transmembrane region" description="Helical" evidence="1">
    <location>
        <begin position="72"/>
        <end position="93"/>
    </location>
</feature>
<feature type="transmembrane region" description="Helical" evidence="1">
    <location>
        <begin position="115"/>
        <end position="135"/>
    </location>
</feature>
<dbReference type="Proteomes" id="UP000714420">
    <property type="component" value="Unassembled WGS sequence"/>
</dbReference>
<evidence type="ECO:0000313" key="3">
    <source>
        <dbReference type="Proteomes" id="UP000714420"/>
    </source>
</evidence>
<name>A0ABX2AKF8_9BACT</name>
<accession>A0ABX2AKF8</accession>
<dbReference type="EMBL" id="JABKKF010000002">
    <property type="protein sequence ID" value="NPD91230.1"/>
    <property type="molecule type" value="Genomic_DNA"/>
</dbReference>
<proteinExistence type="predicted"/>